<sequence length="151" mass="16176">MKLPGSPRYISSDTPDAKHVRSFPPSLVVPQVVALPPLIVLAVWTGGLEALPVPPPLLPLFAHPLLEPLGIITAKSWSSLPLTKSMSFLLSVKRSSTCSLHLESDLTSDVTAARSRTMDLENTSVFFLCVTDVVAWLGVLVTVSTACADQE</sequence>
<dbReference type="Proteomes" id="UP000822688">
    <property type="component" value="Chromosome V"/>
</dbReference>
<keyword evidence="1" id="KW-0472">Membrane</keyword>
<evidence type="ECO:0000256" key="1">
    <source>
        <dbReference type="SAM" id="Phobius"/>
    </source>
</evidence>
<dbReference type="AlphaFoldDB" id="A0A8T0HVJ4"/>
<gene>
    <name evidence="2" type="ORF">KC19_VG313100</name>
</gene>
<dbReference type="EMBL" id="CM026426">
    <property type="protein sequence ID" value="KAG0575044.1"/>
    <property type="molecule type" value="Genomic_DNA"/>
</dbReference>
<comment type="caution">
    <text evidence="2">The sequence shown here is derived from an EMBL/GenBank/DDBJ whole genome shotgun (WGS) entry which is preliminary data.</text>
</comment>
<name>A0A8T0HVJ4_CERPU</name>
<proteinExistence type="predicted"/>
<protein>
    <submittedName>
        <fullName evidence="2">Uncharacterized protein</fullName>
    </submittedName>
</protein>
<evidence type="ECO:0000313" key="3">
    <source>
        <dbReference type="Proteomes" id="UP000822688"/>
    </source>
</evidence>
<keyword evidence="1" id="KW-0812">Transmembrane</keyword>
<evidence type="ECO:0000313" key="2">
    <source>
        <dbReference type="EMBL" id="KAG0575044.1"/>
    </source>
</evidence>
<keyword evidence="3" id="KW-1185">Reference proteome</keyword>
<keyword evidence="1" id="KW-1133">Transmembrane helix</keyword>
<reference evidence="2" key="1">
    <citation type="submission" date="2020-06" db="EMBL/GenBank/DDBJ databases">
        <title>WGS assembly of Ceratodon purpureus strain R40.</title>
        <authorList>
            <person name="Carey S.B."/>
            <person name="Jenkins J."/>
            <person name="Shu S."/>
            <person name="Lovell J.T."/>
            <person name="Sreedasyam A."/>
            <person name="Maumus F."/>
            <person name="Tiley G.P."/>
            <person name="Fernandez-Pozo N."/>
            <person name="Barry K."/>
            <person name="Chen C."/>
            <person name="Wang M."/>
            <person name="Lipzen A."/>
            <person name="Daum C."/>
            <person name="Saski C.A."/>
            <person name="Payton A.C."/>
            <person name="Mcbreen J.C."/>
            <person name="Conrad R.E."/>
            <person name="Kollar L.M."/>
            <person name="Olsson S."/>
            <person name="Huttunen S."/>
            <person name="Landis J.B."/>
            <person name="Wickett N.J."/>
            <person name="Johnson M.G."/>
            <person name="Rensing S.A."/>
            <person name="Grimwood J."/>
            <person name="Schmutz J."/>
            <person name="Mcdaniel S.F."/>
        </authorList>
    </citation>
    <scope>NUCLEOTIDE SEQUENCE</scope>
    <source>
        <strain evidence="2">R40</strain>
    </source>
</reference>
<organism evidence="2 3">
    <name type="scientific">Ceratodon purpureus</name>
    <name type="common">Fire moss</name>
    <name type="synonym">Dicranum purpureum</name>
    <dbReference type="NCBI Taxonomy" id="3225"/>
    <lineage>
        <taxon>Eukaryota</taxon>
        <taxon>Viridiplantae</taxon>
        <taxon>Streptophyta</taxon>
        <taxon>Embryophyta</taxon>
        <taxon>Bryophyta</taxon>
        <taxon>Bryophytina</taxon>
        <taxon>Bryopsida</taxon>
        <taxon>Dicranidae</taxon>
        <taxon>Pseudoditrichales</taxon>
        <taxon>Ditrichaceae</taxon>
        <taxon>Ceratodon</taxon>
    </lineage>
</organism>
<accession>A0A8T0HVJ4</accession>
<feature type="transmembrane region" description="Helical" evidence="1">
    <location>
        <begin position="125"/>
        <end position="148"/>
    </location>
</feature>